<evidence type="ECO:0000313" key="2">
    <source>
        <dbReference type="EMBL" id="MFK2918976.1"/>
    </source>
</evidence>
<keyword evidence="1" id="KW-0812">Transmembrane</keyword>
<name>A0ABW8K7W6_9GAMM</name>
<keyword evidence="1" id="KW-1133">Transmembrane helix</keyword>
<gene>
    <name evidence="2" type="ORF">ISS97_17020</name>
</gene>
<dbReference type="EMBL" id="JADIKD010000012">
    <property type="protein sequence ID" value="MFK2918976.1"/>
    <property type="molecule type" value="Genomic_DNA"/>
</dbReference>
<proteinExistence type="predicted"/>
<evidence type="ECO:0000313" key="3">
    <source>
        <dbReference type="Proteomes" id="UP001620408"/>
    </source>
</evidence>
<protein>
    <submittedName>
        <fullName evidence="2">Uncharacterized protein</fullName>
    </submittedName>
</protein>
<keyword evidence="3" id="KW-1185">Reference proteome</keyword>
<evidence type="ECO:0000256" key="1">
    <source>
        <dbReference type="SAM" id="Phobius"/>
    </source>
</evidence>
<feature type="transmembrane region" description="Helical" evidence="1">
    <location>
        <begin position="30"/>
        <end position="51"/>
    </location>
</feature>
<reference evidence="2 3" key="1">
    <citation type="submission" date="2020-10" db="EMBL/GenBank/DDBJ databases">
        <title>Phylogeny of dyella-like bacteria.</title>
        <authorList>
            <person name="Fu J."/>
        </authorList>
    </citation>
    <scope>NUCLEOTIDE SEQUENCE [LARGE SCALE GENOMIC DNA]</scope>
    <source>
        <strain evidence="2 3">BB4</strain>
    </source>
</reference>
<organism evidence="2 3">
    <name type="scientific">Dyella koreensis</name>
    <dbReference type="NCBI Taxonomy" id="311235"/>
    <lineage>
        <taxon>Bacteria</taxon>
        <taxon>Pseudomonadati</taxon>
        <taxon>Pseudomonadota</taxon>
        <taxon>Gammaproteobacteria</taxon>
        <taxon>Lysobacterales</taxon>
        <taxon>Rhodanobacteraceae</taxon>
        <taxon>Dyella</taxon>
    </lineage>
</organism>
<keyword evidence="1" id="KW-0472">Membrane</keyword>
<sequence>MLPVAIIGIVGTANEYRAIGVDAVDCDGPASVLIFAVPALMVYAAATFIFLKRRGRRRVLVLGALCGLISLGLIWNIGNAATEQWRNDKQHVCRTGI</sequence>
<comment type="caution">
    <text evidence="2">The sequence shown here is derived from an EMBL/GenBank/DDBJ whole genome shotgun (WGS) entry which is preliminary data.</text>
</comment>
<dbReference type="Proteomes" id="UP001620408">
    <property type="component" value="Unassembled WGS sequence"/>
</dbReference>
<feature type="transmembrane region" description="Helical" evidence="1">
    <location>
        <begin position="58"/>
        <end position="78"/>
    </location>
</feature>
<accession>A0ABW8K7W6</accession>